<evidence type="ECO:0000313" key="10">
    <source>
        <dbReference type="Proteomes" id="UP001153620"/>
    </source>
</evidence>
<feature type="transmembrane region" description="Helical" evidence="7">
    <location>
        <begin position="172"/>
        <end position="190"/>
    </location>
</feature>
<dbReference type="PANTHER" id="PTHR12246">
    <property type="entry name" value="PALMITOYLTRANSFERASE ZDHHC16"/>
    <property type="match status" value="1"/>
</dbReference>
<keyword evidence="10" id="KW-1185">Reference proteome</keyword>
<keyword evidence="6 7" id="KW-0012">Acyltransferase</keyword>
<dbReference type="InterPro" id="IPR001594">
    <property type="entry name" value="Palmitoyltrfase_DHHC"/>
</dbReference>
<organism evidence="9 10">
    <name type="scientific">Chironomus riparius</name>
    <dbReference type="NCBI Taxonomy" id="315576"/>
    <lineage>
        <taxon>Eukaryota</taxon>
        <taxon>Metazoa</taxon>
        <taxon>Ecdysozoa</taxon>
        <taxon>Arthropoda</taxon>
        <taxon>Hexapoda</taxon>
        <taxon>Insecta</taxon>
        <taxon>Pterygota</taxon>
        <taxon>Neoptera</taxon>
        <taxon>Endopterygota</taxon>
        <taxon>Diptera</taxon>
        <taxon>Nematocera</taxon>
        <taxon>Chironomoidea</taxon>
        <taxon>Chironomidae</taxon>
        <taxon>Chironominae</taxon>
        <taxon>Chironomus</taxon>
    </lineage>
</organism>
<evidence type="ECO:0000313" key="9">
    <source>
        <dbReference type="EMBL" id="CAG9797264.1"/>
    </source>
</evidence>
<evidence type="ECO:0000259" key="8">
    <source>
        <dbReference type="Pfam" id="PF01529"/>
    </source>
</evidence>
<keyword evidence="5 7" id="KW-0472">Membrane</keyword>
<dbReference type="Proteomes" id="UP001153620">
    <property type="component" value="Chromosome 1"/>
</dbReference>
<dbReference type="EMBL" id="OU895877">
    <property type="protein sequence ID" value="CAG9797264.1"/>
    <property type="molecule type" value="Genomic_DNA"/>
</dbReference>
<evidence type="ECO:0000256" key="4">
    <source>
        <dbReference type="ARBA" id="ARBA00022989"/>
    </source>
</evidence>
<sequence>MKFRKSIISNSKQDIACSLFLFFIIPTVFYYEIQHVLAEIHGYNYILYTHIILGCYLVFNIVVNLMHIILIDTSVFSTNELMTTSRFKTDPTAKDWNLCDKCELIVPPRSWHCDVCNVCILKRDHHCMFAGNCVGLNNNRYFMIFLLHFFIGATYSFFYNSYYIWIYRGTSFIAWFTPFKMFFPMFMMFFRSNNDWHLFLYMLIMIGSIFTGVLLVYHMKLIVKNATTHEKNKGAYDLGRAQNLKIVFGDRWLWSIFWPFAESTLPEVYWNPAESQKSR</sequence>
<accession>A0A9N9WM63</accession>
<dbReference type="AlphaFoldDB" id="A0A9N9WM63"/>
<comment type="domain">
    <text evidence="7">The DHHC domain is required for palmitoyltransferase activity.</text>
</comment>
<feature type="transmembrane region" description="Helical" evidence="7">
    <location>
        <begin position="196"/>
        <end position="217"/>
    </location>
</feature>
<gene>
    <name evidence="9" type="ORF">CHIRRI_LOCUS264</name>
</gene>
<comment type="subcellular location">
    <subcellularLocation>
        <location evidence="1">Membrane</location>
        <topology evidence="1">Multi-pass membrane protein</topology>
    </subcellularLocation>
</comment>
<evidence type="ECO:0000256" key="5">
    <source>
        <dbReference type="ARBA" id="ARBA00023136"/>
    </source>
</evidence>
<evidence type="ECO:0000256" key="3">
    <source>
        <dbReference type="ARBA" id="ARBA00022692"/>
    </source>
</evidence>
<dbReference type="InterPro" id="IPR039859">
    <property type="entry name" value="PFA4/ZDH16/20/ERF2-like"/>
</dbReference>
<evidence type="ECO:0000256" key="6">
    <source>
        <dbReference type="ARBA" id="ARBA00023315"/>
    </source>
</evidence>
<evidence type="ECO:0000256" key="7">
    <source>
        <dbReference type="RuleBase" id="RU079119"/>
    </source>
</evidence>
<proteinExistence type="inferred from homology"/>
<feature type="transmembrane region" description="Helical" evidence="7">
    <location>
        <begin position="45"/>
        <end position="71"/>
    </location>
</feature>
<dbReference type="GO" id="GO:0019706">
    <property type="term" value="F:protein-cysteine S-palmitoyltransferase activity"/>
    <property type="evidence" value="ECO:0007669"/>
    <property type="project" value="UniProtKB-EC"/>
</dbReference>
<keyword evidence="4 7" id="KW-1133">Transmembrane helix</keyword>
<dbReference type="PROSITE" id="PS50216">
    <property type="entry name" value="DHHC"/>
    <property type="match status" value="1"/>
</dbReference>
<dbReference type="OrthoDB" id="302728at2759"/>
<keyword evidence="3 7" id="KW-0812">Transmembrane</keyword>
<dbReference type="EC" id="2.3.1.225" evidence="7"/>
<comment type="catalytic activity">
    <reaction evidence="7">
        <text>L-cysteinyl-[protein] + hexadecanoyl-CoA = S-hexadecanoyl-L-cysteinyl-[protein] + CoA</text>
        <dbReference type="Rhea" id="RHEA:36683"/>
        <dbReference type="Rhea" id="RHEA-COMP:10131"/>
        <dbReference type="Rhea" id="RHEA-COMP:11032"/>
        <dbReference type="ChEBI" id="CHEBI:29950"/>
        <dbReference type="ChEBI" id="CHEBI:57287"/>
        <dbReference type="ChEBI" id="CHEBI:57379"/>
        <dbReference type="ChEBI" id="CHEBI:74151"/>
        <dbReference type="EC" id="2.3.1.225"/>
    </reaction>
</comment>
<name>A0A9N9WM63_9DIPT</name>
<feature type="domain" description="Palmitoyltransferase DHHC" evidence="8">
    <location>
        <begin position="95"/>
        <end position="233"/>
    </location>
</feature>
<comment type="similarity">
    <text evidence="7">Belongs to the DHHC palmitoyltransferase family.</text>
</comment>
<dbReference type="Pfam" id="PF01529">
    <property type="entry name" value="DHHC"/>
    <property type="match status" value="1"/>
</dbReference>
<reference evidence="9" key="1">
    <citation type="submission" date="2022-01" db="EMBL/GenBank/DDBJ databases">
        <authorList>
            <person name="King R."/>
        </authorList>
    </citation>
    <scope>NUCLEOTIDE SEQUENCE</scope>
</reference>
<dbReference type="GO" id="GO:0016020">
    <property type="term" value="C:membrane"/>
    <property type="evidence" value="ECO:0007669"/>
    <property type="project" value="UniProtKB-SubCell"/>
</dbReference>
<evidence type="ECO:0000256" key="2">
    <source>
        <dbReference type="ARBA" id="ARBA00022679"/>
    </source>
</evidence>
<evidence type="ECO:0000256" key="1">
    <source>
        <dbReference type="ARBA" id="ARBA00004141"/>
    </source>
</evidence>
<protein>
    <recommendedName>
        <fullName evidence="7">Palmitoyltransferase</fullName>
        <ecNumber evidence="7">2.3.1.225</ecNumber>
    </recommendedName>
</protein>
<keyword evidence="2 7" id="KW-0808">Transferase</keyword>
<feature type="transmembrane region" description="Helical" evidence="7">
    <location>
        <begin position="141"/>
        <end position="160"/>
    </location>
</feature>
<feature type="transmembrane region" description="Helical" evidence="7">
    <location>
        <begin position="15"/>
        <end position="33"/>
    </location>
</feature>
<reference evidence="9" key="2">
    <citation type="submission" date="2022-10" db="EMBL/GenBank/DDBJ databases">
        <authorList>
            <consortium name="ENA_rothamsted_submissions"/>
            <consortium name="culmorum"/>
            <person name="King R."/>
        </authorList>
    </citation>
    <scope>NUCLEOTIDE SEQUENCE</scope>
</reference>